<dbReference type="Pfam" id="PF16575">
    <property type="entry name" value="CLP1_P"/>
    <property type="match status" value="1"/>
</dbReference>
<evidence type="ECO:0000256" key="10">
    <source>
        <dbReference type="SAM" id="MobiDB-lite"/>
    </source>
</evidence>
<dbReference type="InterPro" id="IPR032319">
    <property type="entry name" value="CLP1_P"/>
</dbReference>
<dbReference type="InterPro" id="IPR045116">
    <property type="entry name" value="Clp1/Grc3"/>
</dbReference>
<dbReference type="CDD" id="cd02019">
    <property type="entry name" value="NK"/>
    <property type="match status" value="1"/>
</dbReference>
<dbReference type="InterPro" id="IPR057570">
    <property type="entry name" value="NOL9_C"/>
</dbReference>
<evidence type="ECO:0000256" key="5">
    <source>
        <dbReference type="ARBA" id="ARBA00022741"/>
    </source>
</evidence>
<feature type="domain" description="NOL9 C-terminal" evidence="13">
    <location>
        <begin position="524"/>
        <end position="633"/>
    </location>
</feature>
<accession>A0A8S1CGW2</accession>
<dbReference type="Proteomes" id="UP000494165">
    <property type="component" value="Unassembled WGS sequence"/>
</dbReference>
<reference evidence="14 15" key="1">
    <citation type="submission" date="2020-04" db="EMBL/GenBank/DDBJ databases">
        <authorList>
            <person name="Alioto T."/>
            <person name="Alioto T."/>
            <person name="Gomez Garrido J."/>
        </authorList>
    </citation>
    <scope>NUCLEOTIDE SEQUENCE [LARGE SCALE GENOMIC DNA]</scope>
</reference>
<dbReference type="GO" id="GO:0000448">
    <property type="term" value="P:cleavage in ITS2 between 5.8S rRNA and LSU-rRNA of tricistronic rRNA transcript (SSU-rRNA, 5.8S rRNA, LSU-rRNA)"/>
    <property type="evidence" value="ECO:0007669"/>
    <property type="project" value="TreeGrafter"/>
</dbReference>
<comment type="similarity">
    <text evidence="2">Belongs to the Clp1 family. NOL9/GRC3 subfamily.</text>
</comment>
<keyword evidence="15" id="KW-1185">Reference proteome</keyword>
<evidence type="ECO:0000256" key="7">
    <source>
        <dbReference type="ARBA" id="ARBA00022840"/>
    </source>
</evidence>
<feature type="domain" description="Clp1 P-loop" evidence="11">
    <location>
        <begin position="315"/>
        <end position="493"/>
    </location>
</feature>
<feature type="region of interest" description="Disordered" evidence="10">
    <location>
        <begin position="47"/>
        <end position="73"/>
    </location>
</feature>
<dbReference type="EMBL" id="CADEPI010000032">
    <property type="protein sequence ID" value="CAB3367626.1"/>
    <property type="molecule type" value="Genomic_DNA"/>
</dbReference>
<sequence>MRKQQHTHVGNVYEFLRFEESQICICHCRCAGRCPQVCINKMDKMTNGSNATRQMRSRGNKVVLPKGASPQQIRKLKSGVKHKRQHSPGNGFVVTELDQEVPVKIKKKLPPSKQKQKEDSKTNPEILEDPNSSDASQSEEENTDEPQACSESVEFRQIEAKVFEVRVSRRQQLNLHGRVQATLLQGEASVLGWPLAPDAPVSVFSSRGLSLVGFEVQPGTVLRLQKFDSHLDDCLRRLCTSVGLFGASKDRSGGHKPAASARILAERSLDCRFLSEQSSEKVITVDKTWRTLVKKLKFDAKLPRFQGCFKVIMAGGKDVGKSTFLRILANKLLSEQPEEDRGVFVLDCDPGQSEFTPPGCVSLVKVTEPLLGPSFANQRRPVRSFFLGQVDVKRCLTEYNRAVQMLMSAYAELGQGKPLLVNTMGFNSDIGVDIMVNIVQLCMEDCLTTVVNIQSSSADRNYPEGTFHLGNNCRVLDLPSLSGKTSTSDSHQRGMPPSTLREVSLLSYLSPLMRAPNFSILQTPPYVIRLGHLVLGVSHEYVHPNLIFKALLGSLVALCRIDKNDPHILNPRDGNLLFSPKVVTKPVPTLPCFGYGIVCGIDLAAGQLYLQTPEAEDQLRDVNCLLMGAVQLPQVVRTTGVQGSVPYVCQESGLTTSAPVKLGFRPIASLFDKRAASRRRSRLFHSGEAVHPGKMHHKLWFILAAFLVAATVTAHACSNKERRQAGETNCVKVDLPLRRFRADKNYYFSKEKASFFYLIIFLFSLELV</sequence>
<dbReference type="GO" id="GO:0005730">
    <property type="term" value="C:nucleolus"/>
    <property type="evidence" value="ECO:0007669"/>
    <property type="project" value="UniProtKB-SubCell"/>
</dbReference>
<dbReference type="PANTHER" id="PTHR12755">
    <property type="entry name" value="CLEAVAGE/POLYADENYLATION FACTOR IA SUBUNIT CLP1P"/>
    <property type="match status" value="1"/>
</dbReference>
<keyword evidence="8" id="KW-0539">Nucleus</keyword>
<dbReference type="Gene3D" id="3.40.50.300">
    <property type="entry name" value="P-loop containing nucleotide triphosphate hydrolases"/>
    <property type="match status" value="1"/>
</dbReference>
<evidence type="ECO:0000259" key="12">
    <source>
        <dbReference type="Pfam" id="PF24419"/>
    </source>
</evidence>
<name>A0A8S1CGW2_9INSE</name>
<dbReference type="GO" id="GO:0005524">
    <property type="term" value="F:ATP binding"/>
    <property type="evidence" value="ECO:0007669"/>
    <property type="project" value="UniProtKB-KW"/>
</dbReference>
<evidence type="ECO:0000259" key="13">
    <source>
        <dbReference type="Pfam" id="PF25467"/>
    </source>
</evidence>
<evidence type="ECO:0000313" key="14">
    <source>
        <dbReference type="EMBL" id="CAB3367626.1"/>
    </source>
</evidence>
<evidence type="ECO:0000256" key="1">
    <source>
        <dbReference type="ARBA" id="ARBA00004604"/>
    </source>
</evidence>
<evidence type="ECO:0000256" key="9">
    <source>
        <dbReference type="ARBA" id="ARBA00071212"/>
    </source>
</evidence>
<feature type="domain" description="NOL9 N-terminal" evidence="12">
    <location>
        <begin position="167"/>
        <end position="215"/>
    </location>
</feature>
<dbReference type="Pfam" id="PF24419">
    <property type="entry name" value="Cupin_NOL9"/>
    <property type="match status" value="1"/>
</dbReference>
<keyword evidence="3" id="KW-0698">rRNA processing</keyword>
<evidence type="ECO:0000256" key="3">
    <source>
        <dbReference type="ARBA" id="ARBA00022552"/>
    </source>
</evidence>
<evidence type="ECO:0000256" key="8">
    <source>
        <dbReference type="ARBA" id="ARBA00023242"/>
    </source>
</evidence>
<keyword evidence="5" id="KW-0547">Nucleotide-binding</keyword>
<keyword evidence="7" id="KW-0067">ATP-binding</keyword>
<dbReference type="PANTHER" id="PTHR12755:SF3">
    <property type="entry name" value="POLYNUCLEOTIDE 5'-HYDROXYL-KINASE NOL9"/>
    <property type="match status" value="1"/>
</dbReference>
<organism evidence="14 15">
    <name type="scientific">Cloeon dipterum</name>
    <dbReference type="NCBI Taxonomy" id="197152"/>
    <lineage>
        <taxon>Eukaryota</taxon>
        <taxon>Metazoa</taxon>
        <taxon>Ecdysozoa</taxon>
        <taxon>Arthropoda</taxon>
        <taxon>Hexapoda</taxon>
        <taxon>Insecta</taxon>
        <taxon>Pterygota</taxon>
        <taxon>Palaeoptera</taxon>
        <taxon>Ephemeroptera</taxon>
        <taxon>Pisciforma</taxon>
        <taxon>Baetidae</taxon>
        <taxon>Cloeon</taxon>
    </lineage>
</organism>
<dbReference type="InterPro" id="IPR057573">
    <property type="entry name" value="NOL9_N"/>
</dbReference>
<dbReference type="InterPro" id="IPR027417">
    <property type="entry name" value="P-loop_NTPase"/>
</dbReference>
<protein>
    <recommendedName>
        <fullName evidence="9">Polynucleotide 5'-hydroxyl-kinase NOL9</fullName>
    </recommendedName>
</protein>
<dbReference type="Pfam" id="PF25467">
    <property type="entry name" value="NOL9_C"/>
    <property type="match status" value="1"/>
</dbReference>
<evidence type="ECO:0000256" key="2">
    <source>
        <dbReference type="ARBA" id="ARBA00011003"/>
    </source>
</evidence>
<comment type="subcellular location">
    <subcellularLocation>
        <location evidence="1">Nucleus</location>
        <location evidence="1">Nucleolus</location>
    </subcellularLocation>
</comment>
<evidence type="ECO:0000259" key="11">
    <source>
        <dbReference type="Pfam" id="PF16575"/>
    </source>
</evidence>
<dbReference type="OrthoDB" id="2405412at2759"/>
<evidence type="ECO:0000256" key="6">
    <source>
        <dbReference type="ARBA" id="ARBA00022777"/>
    </source>
</evidence>
<proteinExistence type="inferred from homology"/>
<feature type="region of interest" description="Disordered" evidence="10">
    <location>
        <begin position="104"/>
        <end position="151"/>
    </location>
</feature>
<evidence type="ECO:0000256" key="4">
    <source>
        <dbReference type="ARBA" id="ARBA00022679"/>
    </source>
</evidence>
<comment type="caution">
    <text evidence="14">The sequence shown here is derived from an EMBL/GenBank/DDBJ whole genome shotgun (WGS) entry which is preliminary data.</text>
</comment>
<evidence type="ECO:0000313" key="15">
    <source>
        <dbReference type="Proteomes" id="UP000494165"/>
    </source>
</evidence>
<keyword evidence="4" id="KW-0808">Transferase</keyword>
<dbReference type="GO" id="GO:0051731">
    <property type="term" value="F:polynucleotide 5'-hydroxyl-kinase activity"/>
    <property type="evidence" value="ECO:0007669"/>
    <property type="project" value="InterPro"/>
</dbReference>
<keyword evidence="6" id="KW-0418">Kinase</keyword>
<gene>
    <name evidence="14" type="ORF">CLODIP_2_CD02047</name>
</gene>
<dbReference type="AlphaFoldDB" id="A0A8S1CGW2"/>